<dbReference type="AlphaFoldDB" id="A0A8H2K8M4"/>
<accession>A0A8H2K8M4</accession>
<reference evidence="1 2" key="1">
    <citation type="submission" date="2019-06" db="EMBL/GenBank/DDBJ databases">
        <title>Sequencing the genomes of 1000 actinobacteria strains.</title>
        <authorList>
            <person name="Klenk H.-P."/>
        </authorList>
    </citation>
    <scope>NUCLEOTIDE SEQUENCE [LARGE SCALE GENOMIC DNA]</scope>
    <source>
        <strain evidence="1 2">DSM 21947</strain>
    </source>
</reference>
<dbReference type="EMBL" id="VFRA01000001">
    <property type="protein sequence ID" value="TQO20102.1"/>
    <property type="molecule type" value="Genomic_DNA"/>
</dbReference>
<comment type="caution">
    <text evidence="1">The sequence shown here is derived from an EMBL/GenBank/DDBJ whole genome shotgun (WGS) entry which is preliminary data.</text>
</comment>
<organism evidence="1 2">
    <name type="scientific">Rhodoglobus vestalii</name>
    <dbReference type="NCBI Taxonomy" id="193384"/>
    <lineage>
        <taxon>Bacteria</taxon>
        <taxon>Bacillati</taxon>
        <taxon>Actinomycetota</taxon>
        <taxon>Actinomycetes</taxon>
        <taxon>Micrococcales</taxon>
        <taxon>Microbacteriaceae</taxon>
        <taxon>Rhodoglobus</taxon>
    </lineage>
</organism>
<dbReference type="Proteomes" id="UP000316560">
    <property type="component" value="Unassembled WGS sequence"/>
</dbReference>
<proteinExistence type="predicted"/>
<gene>
    <name evidence="1" type="ORF">FB472_1714</name>
</gene>
<evidence type="ECO:0000313" key="1">
    <source>
        <dbReference type="EMBL" id="TQO20102.1"/>
    </source>
</evidence>
<name>A0A8H2K8M4_9MICO</name>
<keyword evidence="2" id="KW-1185">Reference proteome</keyword>
<protein>
    <submittedName>
        <fullName evidence="1">Uncharacterized protein</fullName>
    </submittedName>
</protein>
<evidence type="ECO:0000313" key="2">
    <source>
        <dbReference type="Proteomes" id="UP000316560"/>
    </source>
</evidence>
<sequence>MVYVDDDARYEPMPYRDEMISSSKAGYDMWPGPYGVMGSRKYLLARLCASCATAVRRW</sequence>